<keyword evidence="1" id="KW-0378">Hydrolase</keyword>
<dbReference type="InterPro" id="IPR029058">
    <property type="entry name" value="AB_hydrolase_fold"/>
</dbReference>
<accession>A0A8K1C755</accession>
<dbReference type="PANTHER" id="PTHR11247">
    <property type="entry name" value="PALMITOYL-PROTEIN THIOESTERASE/DOLICHYLDIPHOSPHATASE 1"/>
    <property type="match status" value="1"/>
</dbReference>
<dbReference type="PANTHER" id="PTHR11247:SF8">
    <property type="entry name" value="PALMITOYL-PROTEIN THIOESTERASE 1"/>
    <property type="match status" value="1"/>
</dbReference>
<gene>
    <name evidence="3" type="ORF">Poli38472_013335</name>
</gene>
<keyword evidence="4" id="KW-1185">Reference proteome</keyword>
<dbReference type="Gene3D" id="3.40.50.1820">
    <property type="entry name" value="alpha/beta hydrolase"/>
    <property type="match status" value="1"/>
</dbReference>
<reference evidence="3" key="1">
    <citation type="submission" date="2019-03" db="EMBL/GenBank/DDBJ databases">
        <title>Long read genome sequence of the mycoparasitic Pythium oligandrum ATCC 38472 isolated from sugarbeet rhizosphere.</title>
        <authorList>
            <person name="Gaulin E."/>
        </authorList>
    </citation>
    <scope>NUCLEOTIDE SEQUENCE</scope>
    <source>
        <strain evidence="3">ATCC 38472_TT</strain>
    </source>
</reference>
<evidence type="ECO:0000313" key="3">
    <source>
        <dbReference type="EMBL" id="TMW57861.1"/>
    </source>
</evidence>
<dbReference type="Pfam" id="PF02089">
    <property type="entry name" value="Palm_thioest"/>
    <property type="match status" value="1"/>
</dbReference>
<evidence type="ECO:0000256" key="1">
    <source>
        <dbReference type="ARBA" id="ARBA00022801"/>
    </source>
</evidence>
<proteinExistence type="predicted"/>
<feature type="chain" id="PRO_5035431081" description="Lysosomal thioesterase PPT2" evidence="2">
    <location>
        <begin position="26"/>
        <end position="395"/>
    </location>
</feature>
<dbReference type="SUPFAM" id="SSF53474">
    <property type="entry name" value="alpha/beta-Hydrolases"/>
    <property type="match status" value="1"/>
</dbReference>
<protein>
    <recommendedName>
        <fullName evidence="5">Lysosomal thioesterase PPT2</fullName>
    </recommendedName>
</protein>
<evidence type="ECO:0000313" key="4">
    <source>
        <dbReference type="Proteomes" id="UP000794436"/>
    </source>
</evidence>
<sequence length="395" mass="44073">MAIFASRPLLLVLVACTALSTTVRAIILPLPLQLRMSRPRVLATPVKSSPSSNASRALPVFFFHGILSNASSAEHYARNLTAEGRTVVALNFCPERCSVSALQHQVQLAIKNLESIIQASPKTFQDGYIFVGHSQGGVLARAVLEEWDAHDVKALISLAGVQNGVFYGPQAADQLALKIFRSGFGSTIFPSDFVNFNNMSALNARGQFQYELDRLGWAHPEAQNRSSGFNLARSPALHEHWAATNPFLPVINNVNPCPTTNRSEEDNCRTAQLRRRDNFLRLEQAHFFASPDDGVVAPWQSSILAQYEDLSSEREIETKFEDLRIIFMEHTAEYRQDTYGLQTLMRRDGIFFHVYPNISHNCWVTDSVAVVDGVVVPCSFSKVYDEHVYPVLAEF</sequence>
<name>A0A8K1C755_PYTOL</name>
<dbReference type="GO" id="GO:0005764">
    <property type="term" value="C:lysosome"/>
    <property type="evidence" value="ECO:0007669"/>
    <property type="project" value="TreeGrafter"/>
</dbReference>
<dbReference type="Proteomes" id="UP000794436">
    <property type="component" value="Unassembled WGS sequence"/>
</dbReference>
<comment type="caution">
    <text evidence="3">The sequence shown here is derived from an EMBL/GenBank/DDBJ whole genome shotgun (WGS) entry which is preliminary data.</text>
</comment>
<dbReference type="EMBL" id="SPLM01000113">
    <property type="protein sequence ID" value="TMW57861.1"/>
    <property type="molecule type" value="Genomic_DNA"/>
</dbReference>
<organism evidence="3 4">
    <name type="scientific">Pythium oligandrum</name>
    <name type="common">Mycoparasitic fungus</name>
    <dbReference type="NCBI Taxonomy" id="41045"/>
    <lineage>
        <taxon>Eukaryota</taxon>
        <taxon>Sar</taxon>
        <taxon>Stramenopiles</taxon>
        <taxon>Oomycota</taxon>
        <taxon>Peronosporomycetes</taxon>
        <taxon>Pythiales</taxon>
        <taxon>Pythiaceae</taxon>
        <taxon>Pythium</taxon>
    </lineage>
</organism>
<dbReference type="OrthoDB" id="155976at2759"/>
<feature type="signal peptide" evidence="2">
    <location>
        <begin position="1"/>
        <end position="25"/>
    </location>
</feature>
<dbReference type="AlphaFoldDB" id="A0A8K1C755"/>
<evidence type="ECO:0008006" key="5">
    <source>
        <dbReference type="Google" id="ProtNLM"/>
    </source>
</evidence>
<dbReference type="GO" id="GO:0016790">
    <property type="term" value="F:thiolester hydrolase activity"/>
    <property type="evidence" value="ECO:0007669"/>
    <property type="project" value="TreeGrafter"/>
</dbReference>
<evidence type="ECO:0000256" key="2">
    <source>
        <dbReference type="SAM" id="SignalP"/>
    </source>
</evidence>
<keyword evidence="2" id="KW-0732">Signal</keyword>